<reference evidence="1" key="1">
    <citation type="journal article" date="2020" name="Stud. Mycol.">
        <title>101 Dothideomycetes genomes: a test case for predicting lifestyles and emergence of pathogens.</title>
        <authorList>
            <person name="Haridas S."/>
            <person name="Albert R."/>
            <person name="Binder M."/>
            <person name="Bloem J."/>
            <person name="Labutti K."/>
            <person name="Salamov A."/>
            <person name="Andreopoulos B."/>
            <person name="Baker S."/>
            <person name="Barry K."/>
            <person name="Bills G."/>
            <person name="Bluhm B."/>
            <person name="Cannon C."/>
            <person name="Castanera R."/>
            <person name="Culley D."/>
            <person name="Daum C."/>
            <person name="Ezra D."/>
            <person name="Gonzalez J."/>
            <person name="Henrissat B."/>
            <person name="Kuo A."/>
            <person name="Liang C."/>
            <person name="Lipzen A."/>
            <person name="Lutzoni F."/>
            <person name="Magnuson J."/>
            <person name="Mondo S."/>
            <person name="Nolan M."/>
            <person name="Ohm R."/>
            <person name="Pangilinan J."/>
            <person name="Park H.-J."/>
            <person name="Ramirez L."/>
            <person name="Alfaro M."/>
            <person name="Sun H."/>
            <person name="Tritt A."/>
            <person name="Yoshinaga Y."/>
            <person name="Zwiers L.-H."/>
            <person name="Turgeon B."/>
            <person name="Goodwin S."/>
            <person name="Spatafora J."/>
            <person name="Crous P."/>
            <person name="Grigoriev I."/>
        </authorList>
    </citation>
    <scope>NUCLEOTIDE SEQUENCE</scope>
    <source>
        <strain evidence="1">CBS 269.34</strain>
    </source>
</reference>
<dbReference type="AlphaFoldDB" id="A0A6A6QPU3"/>
<dbReference type="Proteomes" id="UP000799750">
    <property type="component" value="Unassembled WGS sequence"/>
</dbReference>
<evidence type="ECO:0000313" key="1">
    <source>
        <dbReference type="EMBL" id="KAF2494179.1"/>
    </source>
</evidence>
<protein>
    <submittedName>
        <fullName evidence="1">Uncharacterized protein</fullName>
    </submittedName>
</protein>
<keyword evidence="2" id="KW-1185">Reference proteome</keyword>
<sequence>MRTSTLCLCLSRAPGWRPTAKRLATHVPWPLRAREGACGLLFCNWTSLTGSCSTASTTACRTLKIHRPAREPWMKAMPSHSLSSPPLPYLGTGLFSLPGSLLFARAFLRTITRSRHPES</sequence>
<gene>
    <name evidence="1" type="ORF">BU16DRAFT_66812</name>
</gene>
<dbReference type="EMBL" id="MU004191">
    <property type="protein sequence ID" value="KAF2494179.1"/>
    <property type="molecule type" value="Genomic_DNA"/>
</dbReference>
<proteinExistence type="predicted"/>
<organism evidence="1 2">
    <name type="scientific">Lophium mytilinum</name>
    <dbReference type="NCBI Taxonomy" id="390894"/>
    <lineage>
        <taxon>Eukaryota</taxon>
        <taxon>Fungi</taxon>
        <taxon>Dikarya</taxon>
        <taxon>Ascomycota</taxon>
        <taxon>Pezizomycotina</taxon>
        <taxon>Dothideomycetes</taxon>
        <taxon>Pleosporomycetidae</taxon>
        <taxon>Mytilinidiales</taxon>
        <taxon>Mytilinidiaceae</taxon>
        <taxon>Lophium</taxon>
    </lineage>
</organism>
<accession>A0A6A6QPU3</accession>
<name>A0A6A6QPU3_9PEZI</name>
<evidence type="ECO:0000313" key="2">
    <source>
        <dbReference type="Proteomes" id="UP000799750"/>
    </source>
</evidence>